<accession>A0A8H6CDX6</accession>
<dbReference type="GeneID" id="59330017"/>
<dbReference type="RefSeq" id="XP_037151070.1">
    <property type="nucleotide sequence ID" value="XM_037292531.1"/>
</dbReference>
<dbReference type="Proteomes" id="UP000593566">
    <property type="component" value="Unassembled WGS sequence"/>
</dbReference>
<organism evidence="3 4">
    <name type="scientific">Letharia lupina</name>
    <dbReference type="NCBI Taxonomy" id="560253"/>
    <lineage>
        <taxon>Eukaryota</taxon>
        <taxon>Fungi</taxon>
        <taxon>Dikarya</taxon>
        <taxon>Ascomycota</taxon>
        <taxon>Pezizomycotina</taxon>
        <taxon>Lecanoromycetes</taxon>
        <taxon>OSLEUM clade</taxon>
        <taxon>Lecanoromycetidae</taxon>
        <taxon>Lecanorales</taxon>
        <taxon>Lecanorineae</taxon>
        <taxon>Parmeliaceae</taxon>
        <taxon>Letharia</taxon>
    </lineage>
</organism>
<dbReference type="InterPro" id="IPR027417">
    <property type="entry name" value="P-loop_NTPase"/>
</dbReference>
<comment type="caution">
    <text evidence="3">The sequence shown here is derived from an EMBL/GenBank/DDBJ whole genome shotgun (WGS) entry which is preliminary data.</text>
</comment>
<dbReference type="PANTHER" id="PTHR10039">
    <property type="entry name" value="AMELOGENIN"/>
    <property type="match status" value="1"/>
</dbReference>
<protein>
    <recommendedName>
        <fullName evidence="2">Nephrocystin 3-like N-terminal domain-containing protein</fullName>
    </recommendedName>
</protein>
<dbReference type="Pfam" id="PF24883">
    <property type="entry name" value="NPHP3_N"/>
    <property type="match status" value="1"/>
</dbReference>
<name>A0A8H6CDX6_9LECA</name>
<keyword evidence="1" id="KW-0677">Repeat</keyword>
<gene>
    <name evidence="3" type="ORF">HO133_001601</name>
</gene>
<sequence>MQSHSMFGSENHGKHDERQTITDWLSPLDFSQKQRDVYANHQPGTGEWFLGSDKFKGWEGGDNNVLWCHGIPGSGKTVMTSIIVEHLRKSQVDRTDVGIVPIYCEDKLQELQTPANLLVSVLILTHHTYTGHIDVFVPQRRENSHAYGIDLEEMIASYVQVWVGGTKKYAMALKETKSNEEPLTGAKQVAI</sequence>
<proteinExistence type="predicted"/>
<reference evidence="3 4" key="1">
    <citation type="journal article" date="2020" name="Genomics">
        <title>Complete, high-quality genomes from long-read metagenomic sequencing of two wolf lichen thalli reveals enigmatic genome architecture.</title>
        <authorList>
            <person name="McKenzie S.K."/>
            <person name="Walston R.F."/>
            <person name="Allen J.L."/>
        </authorList>
    </citation>
    <scope>NUCLEOTIDE SEQUENCE [LARGE SCALE GENOMIC DNA]</scope>
    <source>
        <strain evidence="3">WasteWater1</strain>
    </source>
</reference>
<dbReference type="InterPro" id="IPR056884">
    <property type="entry name" value="NPHP3-like_N"/>
</dbReference>
<dbReference type="PANTHER" id="PTHR10039:SF15">
    <property type="entry name" value="NACHT DOMAIN-CONTAINING PROTEIN"/>
    <property type="match status" value="1"/>
</dbReference>
<feature type="domain" description="Nephrocystin 3-like N-terminal" evidence="2">
    <location>
        <begin position="44"/>
        <end position="124"/>
    </location>
</feature>
<keyword evidence="4" id="KW-1185">Reference proteome</keyword>
<dbReference type="EMBL" id="JACCJB010000013">
    <property type="protein sequence ID" value="KAF6221635.1"/>
    <property type="molecule type" value="Genomic_DNA"/>
</dbReference>
<evidence type="ECO:0000313" key="4">
    <source>
        <dbReference type="Proteomes" id="UP000593566"/>
    </source>
</evidence>
<evidence type="ECO:0000259" key="2">
    <source>
        <dbReference type="Pfam" id="PF24883"/>
    </source>
</evidence>
<dbReference type="Gene3D" id="3.40.50.300">
    <property type="entry name" value="P-loop containing nucleotide triphosphate hydrolases"/>
    <property type="match status" value="1"/>
</dbReference>
<evidence type="ECO:0000313" key="3">
    <source>
        <dbReference type="EMBL" id="KAF6221635.1"/>
    </source>
</evidence>
<dbReference type="AlphaFoldDB" id="A0A8H6CDX6"/>
<evidence type="ECO:0000256" key="1">
    <source>
        <dbReference type="ARBA" id="ARBA00022737"/>
    </source>
</evidence>